<evidence type="ECO:0000313" key="4">
    <source>
        <dbReference type="EMBL" id="KAI8574916.1"/>
    </source>
</evidence>
<dbReference type="PANTHER" id="PTHR33223">
    <property type="entry name" value="CCHC-TYPE DOMAIN-CONTAINING PROTEIN"/>
    <property type="match status" value="1"/>
</dbReference>
<evidence type="ECO:0000259" key="3">
    <source>
        <dbReference type="PROSITE" id="PS50158"/>
    </source>
</evidence>
<proteinExistence type="predicted"/>
<dbReference type="Proteomes" id="UP001206595">
    <property type="component" value="Unassembled WGS sequence"/>
</dbReference>
<gene>
    <name evidence="4" type="ORF">K450DRAFT_264124</name>
</gene>
<evidence type="ECO:0000256" key="1">
    <source>
        <dbReference type="PROSITE-ProRule" id="PRU00047"/>
    </source>
</evidence>
<dbReference type="InterPro" id="IPR036875">
    <property type="entry name" value="Znf_CCHC_sf"/>
</dbReference>
<reference evidence="4" key="2">
    <citation type="journal article" date="2022" name="Proc. Natl. Acad. Sci. U.S.A.">
        <title>Diploid-dominant life cycles characterize the early evolution of Fungi.</title>
        <authorList>
            <person name="Amses K.R."/>
            <person name="Simmons D.R."/>
            <person name="Longcore J.E."/>
            <person name="Mondo S.J."/>
            <person name="Seto K."/>
            <person name="Jeronimo G.H."/>
            <person name="Bonds A.E."/>
            <person name="Quandt C.A."/>
            <person name="Davis W.J."/>
            <person name="Chang Y."/>
            <person name="Federici B.A."/>
            <person name="Kuo A."/>
            <person name="LaButti K."/>
            <person name="Pangilinan J."/>
            <person name="Andreopoulos W."/>
            <person name="Tritt A."/>
            <person name="Riley R."/>
            <person name="Hundley H."/>
            <person name="Johnson J."/>
            <person name="Lipzen A."/>
            <person name="Barry K."/>
            <person name="Lang B.F."/>
            <person name="Cuomo C.A."/>
            <person name="Buchler N.E."/>
            <person name="Grigoriev I.V."/>
            <person name="Spatafora J.W."/>
            <person name="Stajich J.E."/>
            <person name="James T.Y."/>
        </authorList>
    </citation>
    <scope>NUCLEOTIDE SEQUENCE</scope>
    <source>
        <strain evidence="4">AG</strain>
    </source>
</reference>
<dbReference type="InterPro" id="IPR005162">
    <property type="entry name" value="Retrotrans_gag_dom"/>
</dbReference>
<feature type="domain" description="CCHC-type" evidence="3">
    <location>
        <begin position="238"/>
        <end position="253"/>
    </location>
</feature>
<dbReference type="AlphaFoldDB" id="A0AAD5E1R3"/>
<dbReference type="RefSeq" id="XP_051439922.1">
    <property type="nucleotide sequence ID" value="XM_051592755.1"/>
</dbReference>
<reference evidence="4" key="1">
    <citation type="submission" date="2021-06" db="EMBL/GenBank/DDBJ databases">
        <authorList>
            <consortium name="DOE Joint Genome Institute"/>
            <person name="Mondo S.J."/>
            <person name="Amses K.R."/>
            <person name="Simmons D.R."/>
            <person name="Longcore J.E."/>
            <person name="Seto K."/>
            <person name="Alves G.H."/>
            <person name="Bonds A.E."/>
            <person name="Quandt C.A."/>
            <person name="Davis W.J."/>
            <person name="Chang Y."/>
            <person name="Letcher P.M."/>
            <person name="Powell M.J."/>
            <person name="Kuo A."/>
            <person name="Labutti K."/>
            <person name="Pangilinan J."/>
            <person name="Andreopoulos W."/>
            <person name="Tritt A."/>
            <person name="Riley R."/>
            <person name="Hundley H."/>
            <person name="Johnson J."/>
            <person name="Lipzen A."/>
            <person name="Barry K."/>
            <person name="Berbee M.L."/>
            <person name="Buchler N.E."/>
            <person name="Grigoriev I.V."/>
            <person name="Spatafora J.W."/>
            <person name="Stajich J.E."/>
            <person name="James T.Y."/>
        </authorList>
    </citation>
    <scope>NUCLEOTIDE SEQUENCE</scope>
    <source>
        <strain evidence="4">AG</strain>
    </source>
</reference>
<keyword evidence="1" id="KW-0863">Zinc-finger</keyword>
<keyword evidence="1" id="KW-0862">Zinc</keyword>
<evidence type="ECO:0000313" key="5">
    <source>
        <dbReference type="Proteomes" id="UP001206595"/>
    </source>
</evidence>
<dbReference type="GO" id="GO:0003676">
    <property type="term" value="F:nucleic acid binding"/>
    <property type="evidence" value="ECO:0007669"/>
    <property type="project" value="InterPro"/>
</dbReference>
<dbReference type="InterPro" id="IPR001878">
    <property type="entry name" value="Znf_CCHC"/>
</dbReference>
<keyword evidence="5" id="KW-1185">Reference proteome</keyword>
<dbReference type="EMBL" id="MU621038">
    <property type="protein sequence ID" value="KAI8574916.1"/>
    <property type="molecule type" value="Genomic_DNA"/>
</dbReference>
<evidence type="ECO:0000256" key="2">
    <source>
        <dbReference type="SAM" id="MobiDB-lite"/>
    </source>
</evidence>
<dbReference type="PROSITE" id="PS50158">
    <property type="entry name" value="ZF_CCHC"/>
    <property type="match status" value="1"/>
</dbReference>
<dbReference type="GO" id="GO:0008270">
    <property type="term" value="F:zinc ion binding"/>
    <property type="evidence" value="ECO:0007669"/>
    <property type="project" value="UniProtKB-KW"/>
</dbReference>
<feature type="compositionally biased region" description="Basic residues" evidence="2">
    <location>
        <begin position="198"/>
        <end position="207"/>
    </location>
</feature>
<dbReference type="SUPFAM" id="SSF57756">
    <property type="entry name" value="Retrovirus zinc finger-like domains"/>
    <property type="match status" value="1"/>
</dbReference>
<comment type="caution">
    <text evidence="4">The sequence shown here is derived from an EMBL/GenBank/DDBJ whole genome shotgun (WGS) entry which is preliminary data.</text>
</comment>
<accession>A0AAD5E1R3</accession>
<dbReference type="GeneID" id="75918097"/>
<name>A0AAD5E1R3_UMBRA</name>
<sequence length="275" mass="31963">MKSLPMPRYSRKENPECWLETFQATAKVQGWTSDEDKLMVIPMFFKSEVRNWFYDGGYTEFKDFSEAFVERFGLKMKKYVPLKKLLNIKKRNKESVQAYADRFRHWKVRHDMQVNKDPSGACLSERDMLQRFVNGLNPKPLRQAVRAKNPKNLNTAIRMAIEWKEDEDDSFSDSDEGPAYGDQDSENSGSDVEEKPAKAHKNRKKATQLRDEAVESLTKKIEEMKIILMKQVPSNRECFNCQAPGHEAAQCQKPCKLCNGQEGAKDHAFFECPRY</sequence>
<dbReference type="PANTHER" id="PTHR33223:SF6">
    <property type="entry name" value="CCHC-TYPE DOMAIN-CONTAINING PROTEIN"/>
    <property type="match status" value="1"/>
</dbReference>
<feature type="region of interest" description="Disordered" evidence="2">
    <location>
        <begin position="164"/>
        <end position="211"/>
    </location>
</feature>
<organism evidence="4 5">
    <name type="scientific">Umbelopsis ramanniana AG</name>
    <dbReference type="NCBI Taxonomy" id="1314678"/>
    <lineage>
        <taxon>Eukaryota</taxon>
        <taxon>Fungi</taxon>
        <taxon>Fungi incertae sedis</taxon>
        <taxon>Mucoromycota</taxon>
        <taxon>Mucoromycotina</taxon>
        <taxon>Umbelopsidomycetes</taxon>
        <taxon>Umbelopsidales</taxon>
        <taxon>Umbelopsidaceae</taxon>
        <taxon>Umbelopsis</taxon>
    </lineage>
</organism>
<dbReference type="Gene3D" id="4.10.60.10">
    <property type="entry name" value="Zinc finger, CCHC-type"/>
    <property type="match status" value="1"/>
</dbReference>
<keyword evidence="1" id="KW-0479">Metal-binding</keyword>
<dbReference type="Pfam" id="PF03732">
    <property type="entry name" value="Retrotrans_gag"/>
    <property type="match status" value="1"/>
</dbReference>
<protein>
    <recommendedName>
        <fullName evidence="3">CCHC-type domain-containing protein</fullName>
    </recommendedName>
</protein>
<feature type="compositionally biased region" description="Acidic residues" evidence="2">
    <location>
        <begin position="164"/>
        <end position="176"/>
    </location>
</feature>